<organism evidence="3 4">
    <name type="scientific">Acidovorax benzenivorans</name>
    <dbReference type="NCBI Taxonomy" id="2987520"/>
    <lineage>
        <taxon>Bacteria</taxon>
        <taxon>Pseudomonadati</taxon>
        <taxon>Pseudomonadota</taxon>
        <taxon>Betaproteobacteria</taxon>
        <taxon>Burkholderiales</taxon>
        <taxon>Comamonadaceae</taxon>
        <taxon>Acidovorax</taxon>
    </lineage>
</organism>
<sequence>MLCALRAVGPKNVAIRQRPQFRFSKHRVRLKREQRAFGNLEVTGSERRIPESPLKSHDEHMHQTATATTGHLPLSASTSLEALRAYAAWEGREETTFDAASAATAAMLHATLDKEGAPPADGDPLPAGWHWAFFAPCAPQSLIGADGHPQRGAFLPPVPLPRRMWAGGRLHWRAPIRVGDALRRTSRILAVRPKEGQSGQMVFVTVAHEIHGPEGLLLIEEQDIVYRHAAAPGTRADARPAAQPLRTEPAWRRTVEPSPALLFRYSALTFNAHRIHYDRPFACDVEGYLGLVVHGPLQATLLLDLAARRAPDKTPSHFSFSARAPLFDGNLFALCGTPVQEDHAVLWTEDHRGAAAMRADIHWA</sequence>
<feature type="region of interest" description="Disordered" evidence="1">
    <location>
        <begin position="39"/>
        <end position="61"/>
    </location>
</feature>
<dbReference type="InterPro" id="IPR029069">
    <property type="entry name" value="HotDog_dom_sf"/>
</dbReference>
<reference evidence="3" key="1">
    <citation type="submission" date="2022-10" db="EMBL/GenBank/DDBJ databases">
        <title>Description of microaerobic benzene degrading bacteria.</title>
        <authorList>
            <person name="Bedics A."/>
            <person name="Tancsics A."/>
            <person name="Banerjee S."/>
        </authorList>
    </citation>
    <scope>NUCLEOTIDE SEQUENCE</scope>
    <source>
        <strain evidence="3">D2M1</strain>
    </source>
</reference>
<proteinExistence type="predicted"/>
<evidence type="ECO:0000313" key="4">
    <source>
        <dbReference type="Proteomes" id="UP001148932"/>
    </source>
</evidence>
<protein>
    <submittedName>
        <fullName evidence="3">MaoC family dehydratase N-terminal domain-containing protein</fullName>
    </submittedName>
</protein>
<evidence type="ECO:0000256" key="1">
    <source>
        <dbReference type="SAM" id="MobiDB-lite"/>
    </source>
</evidence>
<accession>A0ABT5S1F6</accession>
<gene>
    <name evidence="3" type="ORF">OIN59_17675</name>
</gene>
<evidence type="ECO:0000313" key="3">
    <source>
        <dbReference type="EMBL" id="MDD2179271.1"/>
    </source>
</evidence>
<dbReference type="SUPFAM" id="SSF54637">
    <property type="entry name" value="Thioesterase/thiol ester dehydrase-isomerase"/>
    <property type="match status" value="2"/>
</dbReference>
<dbReference type="Proteomes" id="UP001148932">
    <property type="component" value="Unassembled WGS sequence"/>
</dbReference>
<dbReference type="PANTHER" id="PTHR28152:SF1">
    <property type="entry name" value="HYDROXYACYL-THIOESTER DEHYDRATASE TYPE 2, MITOCHONDRIAL"/>
    <property type="match status" value="1"/>
</dbReference>
<keyword evidence="4" id="KW-1185">Reference proteome</keyword>
<name>A0ABT5S1F6_9BURK</name>
<comment type="caution">
    <text evidence="3">The sequence shown here is derived from an EMBL/GenBank/DDBJ whole genome shotgun (WGS) entry which is preliminary data.</text>
</comment>
<feature type="compositionally biased region" description="Basic and acidic residues" evidence="1">
    <location>
        <begin position="44"/>
        <end position="61"/>
    </location>
</feature>
<dbReference type="InterPro" id="IPR052741">
    <property type="entry name" value="Mitochondrial_HTD2"/>
</dbReference>
<dbReference type="Gene3D" id="3.10.129.10">
    <property type="entry name" value="Hotdog Thioesterase"/>
    <property type="match status" value="2"/>
</dbReference>
<dbReference type="Pfam" id="PF13452">
    <property type="entry name" value="FAS1_DH_region"/>
    <property type="match status" value="1"/>
</dbReference>
<dbReference type="RefSeq" id="WP_274112375.1">
    <property type="nucleotide sequence ID" value="NZ_JAPCKI010000011.1"/>
</dbReference>
<dbReference type="PANTHER" id="PTHR28152">
    <property type="entry name" value="HYDROXYACYL-THIOESTER DEHYDRATASE TYPE 2, MITOCHONDRIAL"/>
    <property type="match status" value="1"/>
</dbReference>
<dbReference type="InterPro" id="IPR039569">
    <property type="entry name" value="FAS1-like_DH_region"/>
</dbReference>
<feature type="domain" description="FAS1-like dehydratase" evidence="2">
    <location>
        <begin position="128"/>
        <end position="211"/>
    </location>
</feature>
<dbReference type="EMBL" id="JAPCKI010000011">
    <property type="protein sequence ID" value="MDD2179271.1"/>
    <property type="molecule type" value="Genomic_DNA"/>
</dbReference>
<evidence type="ECO:0000259" key="2">
    <source>
        <dbReference type="Pfam" id="PF13452"/>
    </source>
</evidence>